<name>A0A6G0IA28_LARCR</name>
<protein>
    <submittedName>
        <fullName evidence="1">Uncharacterized protein</fullName>
    </submittedName>
</protein>
<dbReference type="Proteomes" id="UP000424527">
    <property type="component" value="Unassembled WGS sequence"/>
</dbReference>
<dbReference type="PANTHER" id="PTHR47018:SF3">
    <property type="entry name" value="MYCBP-ASSOCIATED PROTEIN"/>
    <property type="match status" value="1"/>
</dbReference>
<sequence length="243" mass="27788">MMPWFAAYDHTHYTRWGAVFIADMEHLAQTAPQVYEGFLDGDFVAKETNHSFNKVPSDLCLEHINKTGKVAGGLVGITRNKSARHRWSITYNERASLAQDTRSLFCLKHDGEDDEDTHKDCLPSRLRRSNDDVIQLVDQFQRYNVFGEENMHKLVSLTSGDVASEDIVKDLTNAAESGKQIVMELVKKCLTKRNPKTFSNLYSKGKLEGKFRSKCVKPDRDIFRRIIVSMDSSREVNIDELLQ</sequence>
<proteinExistence type="predicted"/>
<dbReference type="AlphaFoldDB" id="A0A6G0IA28"/>
<comment type="caution">
    <text evidence="1">The sequence shown here is derived from an EMBL/GenBank/DDBJ whole genome shotgun (WGS) entry which is preliminary data.</text>
</comment>
<accession>A0A6G0IA28</accession>
<reference evidence="1 2" key="1">
    <citation type="submission" date="2019-07" db="EMBL/GenBank/DDBJ databases">
        <title>Chromosome genome assembly for large yellow croaker.</title>
        <authorList>
            <person name="Xiao S."/>
        </authorList>
    </citation>
    <scope>NUCLEOTIDE SEQUENCE [LARGE SCALE GENOMIC DNA]</scope>
    <source>
        <strain evidence="1">JMULYC20181020</strain>
        <tissue evidence="1">Muscle</tissue>
    </source>
</reference>
<gene>
    <name evidence="1" type="ORF">D5F01_LYC12154</name>
</gene>
<organism evidence="1 2">
    <name type="scientific">Larimichthys crocea</name>
    <name type="common">Large yellow croaker</name>
    <name type="synonym">Pseudosciaena crocea</name>
    <dbReference type="NCBI Taxonomy" id="215358"/>
    <lineage>
        <taxon>Eukaryota</taxon>
        <taxon>Metazoa</taxon>
        <taxon>Chordata</taxon>
        <taxon>Craniata</taxon>
        <taxon>Vertebrata</taxon>
        <taxon>Euteleostomi</taxon>
        <taxon>Actinopterygii</taxon>
        <taxon>Neopterygii</taxon>
        <taxon>Teleostei</taxon>
        <taxon>Neoteleostei</taxon>
        <taxon>Acanthomorphata</taxon>
        <taxon>Eupercaria</taxon>
        <taxon>Sciaenidae</taxon>
        <taxon>Larimichthys</taxon>
    </lineage>
</organism>
<evidence type="ECO:0000313" key="2">
    <source>
        <dbReference type="Proteomes" id="UP000424527"/>
    </source>
</evidence>
<dbReference type="PANTHER" id="PTHR47018">
    <property type="entry name" value="CXC DOMAIN-CONTAINING PROTEIN-RELATED"/>
    <property type="match status" value="1"/>
</dbReference>
<evidence type="ECO:0000313" key="1">
    <source>
        <dbReference type="EMBL" id="KAE8288290.1"/>
    </source>
</evidence>
<keyword evidence="2" id="KW-1185">Reference proteome</keyword>
<dbReference type="EMBL" id="REGW02000012">
    <property type="protein sequence ID" value="KAE8288290.1"/>
    <property type="molecule type" value="Genomic_DNA"/>
</dbReference>